<keyword evidence="3" id="KW-1003">Cell membrane</keyword>
<dbReference type="CDD" id="cd13127">
    <property type="entry name" value="MATE_tuaB_like"/>
    <property type="match status" value="1"/>
</dbReference>
<dbReference type="Pfam" id="PF13440">
    <property type="entry name" value="Polysacc_synt_3"/>
    <property type="match status" value="1"/>
</dbReference>
<feature type="transmembrane region" description="Helical" evidence="8">
    <location>
        <begin position="84"/>
        <end position="108"/>
    </location>
</feature>
<feature type="region of interest" description="Disordered" evidence="7">
    <location>
        <begin position="1"/>
        <end position="38"/>
    </location>
</feature>
<comment type="subcellular location">
    <subcellularLocation>
        <location evidence="1">Cell membrane</location>
        <topology evidence="1">Multi-pass membrane protein</topology>
    </subcellularLocation>
</comment>
<keyword evidence="6 8" id="KW-0472">Membrane</keyword>
<name>A0ABV9TYR7_9ACTN</name>
<dbReference type="PANTHER" id="PTHR30250:SF10">
    <property type="entry name" value="LIPOPOLYSACCHARIDE BIOSYNTHESIS PROTEIN WZXC"/>
    <property type="match status" value="1"/>
</dbReference>
<feature type="transmembrane region" description="Helical" evidence="8">
    <location>
        <begin position="214"/>
        <end position="236"/>
    </location>
</feature>
<feature type="transmembrane region" description="Helical" evidence="8">
    <location>
        <begin position="365"/>
        <end position="387"/>
    </location>
</feature>
<organism evidence="9 10">
    <name type="scientific">Actinomadura gamaensis</name>
    <dbReference type="NCBI Taxonomy" id="1763541"/>
    <lineage>
        <taxon>Bacteria</taxon>
        <taxon>Bacillati</taxon>
        <taxon>Actinomycetota</taxon>
        <taxon>Actinomycetes</taxon>
        <taxon>Streptosporangiales</taxon>
        <taxon>Thermomonosporaceae</taxon>
        <taxon>Actinomadura</taxon>
    </lineage>
</organism>
<feature type="transmembrane region" description="Helical" evidence="8">
    <location>
        <begin position="188"/>
        <end position="208"/>
    </location>
</feature>
<keyword evidence="5 8" id="KW-1133">Transmembrane helix</keyword>
<evidence type="ECO:0000256" key="6">
    <source>
        <dbReference type="ARBA" id="ARBA00023136"/>
    </source>
</evidence>
<keyword evidence="4 8" id="KW-0812">Transmembrane</keyword>
<gene>
    <name evidence="9" type="ORF">ACFPCY_14755</name>
</gene>
<keyword evidence="10" id="KW-1185">Reference proteome</keyword>
<evidence type="ECO:0000256" key="3">
    <source>
        <dbReference type="ARBA" id="ARBA00022475"/>
    </source>
</evidence>
<accession>A0ABV9TYR7</accession>
<dbReference type="PANTHER" id="PTHR30250">
    <property type="entry name" value="PST FAMILY PREDICTED COLANIC ACID TRANSPORTER"/>
    <property type="match status" value="1"/>
</dbReference>
<comment type="similarity">
    <text evidence="2">Belongs to the polysaccharide synthase family.</text>
</comment>
<evidence type="ECO:0000256" key="7">
    <source>
        <dbReference type="SAM" id="MobiDB-lite"/>
    </source>
</evidence>
<evidence type="ECO:0000256" key="1">
    <source>
        <dbReference type="ARBA" id="ARBA00004651"/>
    </source>
</evidence>
<dbReference type="InterPro" id="IPR050833">
    <property type="entry name" value="Poly_Biosynth_Transport"/>
</dbReference>
<protein>
    <submittedName>
        <fullName evidence="9">Lipopolysaccharide biosynthesis protein</fullName>
    </submittedName>
</protein>
<evidence type="ECO:0000256" key="8">
    <source>
        <dbReference type="SAM" id="Phobius"/>
    </source>
</evidence>
<evidence type="ECO:0000256" key="2">
    <source>
        <dbReference type="ARBA" id="ARBA00007430"/>
    </source>
</evidence>
<feature type="transmembrane region" description="Helical" evidence="8">
    <location>
        <begin position="272"/>
        <end position="295"/>
    </location>
</feature>
<feature type="transmembrane region" description="Helical" evidence="8">
    <location>
        <begin position="120"/>
        <end position="144"/>
    </location>
</feature>
<dbReference type="EMBL" id="JBHSIT010000004">
    <property type="protein sequence ID" value="MFC4908586.1"/>
    <property type="molecule type" value="Genomic_DNA"/>
</dbReference>
<feature type="transmembrane region" description="Helical" evidence="8">
    <location>
        <begin position="457"/>
        <end position="475"/>
    </location>
</feature>
<reference evidence="10" key="1">
    <citation type="journal article" date="2019" name="Int. J. Syst. Evol. Microbiol.">
        <title>The Global Catalogue of Microorganisms (GCM) 10K type strain sequencing project: providing services to taxonomists for standard genome sequencing and annotation.</title>
        <authorList>
            <consortium name="The Broad Institute Genomics Platform"/>
            <consortium name="The Broad Institute Genome Sequencing Center for Infectious Disease"/>
            <person name="Wu L."/>
            <person name="Ma J."/>
        </authorList>
    </citation>
    <scope>NUCLEOTIDE SEQUENCE [LARGE SCALE GENOMIC DNA]</scope>
    <source>
        <strain evidence="10">KLKA75</strain>
    </source>
</reference>
<dbReference type="Proteomes" id="UP001595872">
    <property type="component" value="Unassembled WGS sequence"/>
</dbReference>
<feature type="transmembrane region" description="Helical" evidence="8">
    <location>
        <begin position="487"/>
        <end position="507"/>
    </location>
</feature>
<sequence length="528" mass="54600">MTDDTGHVADSTGHAAGDTGRGADSNGQAAVSAEAGGGEAERSLGAKAKRGLSWSLLGTVGTKAGSFALNLVLARLLAPRDFGVFAIALAAWAFLIHINDAGIIAAVVQWRGKLEEMAPTAAVLAFVSSALVYAACWFAAPYYAHLANSDAATGPIRLLCLVVVVDGITAVRSGSLMRTFRQDTIVKANLVGLVCQAPVAVALALARFGPYSFVWGQVVASVVAGALIMKWADVPARFGFDRTVARRLLRFGLPLAASLGIESVLLNADYVIVGHVLGTVAIGYYMIAFNVSSWVPTLVGQAIRYVSTAAFSRLAERDDPDSLSDGVRRSLPLLLAFVFPAAVLLATLAEPLLTLLYGARWTPGAVVLGFLAVLMAVRMITSLTFDVLTAAGRTRATMWLNLAWVVVLVPALLAGVRLDGIRGVGMAHALVGVAVALPLALLALHRAGVRLAPALPALVRPAVAAALTAAVVLGADRAVTAAAGPVAAARLVVAGGLGVLVYLLLVVPRDAFARVAHRLPIPATSKEG</sequence>
<evidence type="ECO:0000256" key="5">
    <source>
        <dbReference type="ARBA" id="ARBA00022989"/>
    </source>
</evidence>
<evidence type="ECO:0000313" key="9">
    <source>
        <dbReference type="EMBL" id="MFC4908586.1"/>
    </source>
</evidence>
<comment type="caution">
    <text evidence="9">The sequence shown here is derived from an EMBL/GenBank/DDBJ whole genome shotgun (WGS) entry which is preliminary data.</text>
</comment>
<feature type="transmembrane region" description="Helical" evidence="8">
    <location>
        <begin position="248"/>
        <end position="266"/>
    </location>
</feature>
<feature type="transmembrane region" description="Helical" evidence="8">
    <location>
        <begin position="399"/>
        <end position="418"/>
    </location>
</feature>
<feature type="transmembrane region" description="Helical" evidence="8">
    <location>
        <begin position="156"/>
        <end position="176"/>
    </location>
</feature>
<feature type="transmembrane region" description="Helical" evidence="8">
    <location>
        <begin position="333"/>
        <end position="359"/>
    </location>
</feature>
<evidence type="ECO:0000313" key="10">
    <source>
        <dbReference type="Proteomes" id="UP001595872"/>
    </source>
</evidence>
<dbReference type="RefSeq" id="WP_378255377.1">
    <property type="nucleotide sequence ID" value="NZ_JBHSIT010000004.1"/>
</dbReference>
<evidence type="ECO:0000256" key="4">
    <source>
        <dbReference type="ARBA" id="ARBA00022692"/>
    </source>
</evidence>
<feature type="transmembrane region" description="Helical" evidence="8">
    <location>
        <begin position="52"/>
        <end position="78"/>
    </location>
</feature>
<feature type="transmembrane region" description="Helical" evidence="8">
    <location>
        <begin position="424"/>
        <end position="445"/>
    </location>
</feature>
<proteinExistence type="inferred from homology"/>